<organism evidence="2 3">
    <name type="scientific">Alcanivorax profundi</name>
    <dbReference type="NCBI Taxonomy" id="2338368"/>
    <lineage>
        <taxon>Bacteria</taxon>
        <taxon>Pseudomonadati</taxon>
        <taxon>Pseudomonadota</taxon>
        <taxon>Gammaproteobacteria</taxon>
        <taxon>Oceanospirillales</taxon>
        <taxon>Alcanivoracaceae</taxon>
        <taxon>Alcanivorax</taxon>
    </lineage>
</organism>
<dbReference type="RefSeq" id="WP_022985987.1">
    <property type="nucleotide sequence ID" value="NZ_CAXGPP010000003.1"/>
</dbReference>
<dbReference type="PANTHER" id="PTHR36222">
    <property type="entry name" value="SERINE PROTEASE INHIBITOR RV3364C"/>
    <property type="match status" value="1"/>
</dbReference>
<name>A0A418XZW4_9GAMM</name>
<dbReference type="EMBL" id="QYYA01000002">
    <property type="protein sequence ID" value="RJG18557.1"/>
    <property type="molecule type" value="Genomic_DNA"/>
</dbReference>
<feature type="domain" description="Roadblock/LAMTOR2" evidence="1">
    <location>
        <begin position="15"/>
        <end position="108"/>
    </location>
</feature>
<dbReference type="AlphaFoldDB" id="A0A418XZW4"/>
<dbReference type="InterPro" id="IPR053141">
    <property type="entry name" value="Mycobact_SerProt_Inhib_Rv3364c"/>
</dbReference>
<proteinExistence type="predicted"/>
<reference evidence="2 3" key="1">
    <citation type="submission" date="2018-09" db="EMBL/GenBank/DDBJ databases">
        <title>Alcanivorax profundi sp. nov., isolated from 1000 m-depth seawater of the Mariana Trench.</title>
        <authorList>
            <person name="Liu J."/>
        </authorList>
    </citation>
    <scope>NUCLEOTIDE SEQUENCE [LARGE SCALE GENOMIC DNA]</scope>
    <source>
        <strain evidence="2 3">MTEO17</strain>
    </source>
</reference>
<dbReference type="Proteomes" id="UP000283734">
    <property type="component" value="Unassembled WGS sequence"/>
</dbReference>
<gene>
    <name evidence="2" type="ORF">D4A39_08810</name>
</gene>
<dbReference type="PANTHER" id="PTHR36222:SF1">
    <property type="entry name" value="SERINE PROTEASE INHIBITOR RV3364C"/>
    <property type="match status" value="1"/>
</dbReference>
<sequence>MKAGSVISKTAVGIAEKQLQIFSNSTPGVTSAVLLSSDGFEVAALQVDKKSASRLAAMGSSLAAISSAIAKEAGISECSRLIVESDEGVVAVMKVPNLEPPMALAVVANDASLLGQLLWGAKTCCEELSKKLGNQS</sequence>
<comment type="caution">
    <text evidence="2">The sequence shown here is derived from an EMBL/GenBank/DDBJ whole genome shotgun (WGS) entry which is preliminary data.</text>
</comment>
<dbReference type="OrthoDB" id="6078029at2"/>
<dbReference type="InterPro" id="IPR004942">
    <property type="entry name" value="Roadblock/LAMTOR2_dom"/>
</dbReference>
<keyword evidence="3" id="KW-1185">Reference proteome</keyword>
<dbReference type="Pfam" id="PF03259">
    <property type="entry name" value="Robl_LC7"/>
    <property type="match status" value="1"/>
</dbReference>
<protein>
    <submittedName>
        <fullName evidence="2">Roadblock/LC7 domain-containing protein</fullName>
    </submittedName>
</protein>
<dbReference type="SMART" id="SM00960">
    <property type="entry name" value="Robl_LC7"/>
    <property type="match status" value="1"/>
</dbReference>
<evidence type="ECO:0000313" key="2">
    <source>
        <dbReference type="EMBL" id="RJG18557.1"/>
    </source>
</evidence>
<dbReference type="SUPFAM" id="SSF103196">
    <property type="entry name" value="Roadblock/LC7 domain"/>
    <property type="match status" value="1"/>
</dbReference>
<evidence type="ECO:0000259" key="1">
    <source>
        <dbReference type="SMART" id="SM00960"/>
    </source>
</evidence>
<evidence type="ECO:0000313" key="3">
    <source>
        <dbReference type="Proteomes" id="UP000283734"/>
    </source>
</evidence>
<accession>A0A418XZW4</accession>
<dbReference type="Gene3D" id="3.30.450.30">
    <property type="entry name" value="Dynein light chain 2a, cytoplasmic"/>
    <property type="match status" value="1"/>
</dbReference>